<organism evidence="4">
    <name type="scientific">Oryza meridionalis</name>
    <dbReference type="NCBI Taxonomy" id="40149"/>
    <lineage>
        <taxon>Eukaryota</taxon>
        <taxon>Viridiplantae</taxon>
        <taxon>Streptophyta</taxon>
        <taxon>Embryophyta</taxon>
        <taxon>Tracheophyta</taxon>
        <taxon>Spermatophyta</taxon>
        <taxon>Magnoliopsida</taxon>
        <taxon>Liliopsida</taxon>
        <taxon>Poales</taxon>
        <taxon>Poaceae</taxon>
        <taxon>BOP clade</taxon>
        <taxon>Oryzoideae</taxon>
        <taxon>Oryzeae</taxon>
        <taxon>Oryzinae</taxon>
        <taxon>Oryza</taxon>
    </lineage>
</organism>
<dbReference type="Proteomes" id="UP000008021">
    <property type="component" value="Chromosome 1"/>
</dbReference>
<dbReference type="STRING" id="40149.A0A0E0BXJ2"/>
<feature type="transmembrane region" description="Helical" evidence="2">
    <location>
        <begin position="490"/>
        <end position="512"/>
    </location>
</feature>
<evidence type="ECO:0000259" key="3">
    <source>
        <dbReference type="PROSITE" id="PS50102"/>
    </source>
</evidence>
<reference evidence="4" key="2">
    <citation type="submission" date="2018-05" db="EMBL/GenBank/DDBJ databases">
        <title>OmerRS3 (Oryza meridionalis Reference Sequence Version 3).</title>
        <authorList>
            <person name="Zhang J."/>
            <person name="Kudrna D."/>
            <person name="Lee S."/>
            <person name="Talag J."/>
            <person name="Welchert J."/>
            <person name="Wing R.A."/>
        </authorList>
    </citation>
    <scope>NUCLEOTIDE SEQUENCE [LARGE SCALE GENOMIC DNA]</scope>
    <source>
        <strain evidence="4">cv. OR44</strain>
    </source>
</reference>
<protein>
    <recommendedName>
        <fullName evidence="3">RRM domain-containing protein</fullName>
    </recommendedName>
</protein>
<dbReference type="InterPro" id="IPR012677">
    <property type="entry name" value="Nucleotide-bd_a/b_plait_sf"/>
</dbReference>
<dbReference type="PANTHER" id="PTHR12999:SF7">
    <property type="entry name" value="TRANSCRIPTION INITIATION FACTOR TFIID SUBUNIT 15B"/>
    <property type="match status" value="1"/>
</dbReference>
<feature type="transmembrane region" description="Helical" evidence="2">
    <location>
        <begin position="221"/>
        <end position="245"/>
    </location>
</feature>
<sequence length="526" mass="55007">MSGSYGSDDYRGGYGGRGGGGGGRGRGGGGGGGGGYGGGGVGGGYGGGGGGYGGGGGGYGGGGRGGGGGGGYGGGGGGGRGGLNATSVEHLLLLEVEVEVEGIINLVEGVEATIVVVAILVLEVAVATTEVEEITTLVAVVVALEGEEEEEVTIEVVAMIVDLMTTVVAGVVMGEETKGTTKGETKVVMTLVAMDKFLLKVLLPMVGLVVTMQHLQAPMEAIMHTIQILQCHLLVAMVVVQVHIHQVMVHHLRTRHIAVVLQVAKVAYLLHMMVGMVVGLCLGVEALVHLHPIMVVVVVVVAAAVAADTLAVLLQSQLQRIYISNLPPDVTVEELQELFGGIGQVGRIKQKRGYKDQWPWNIKIYTDDSGKNKGDACLAYEDPSAAHSAGGFYNNYEMRGYKISVAMAEKSAPRAPAYEVDVVAMVEVAGITSEMEEAMGLTGIKVVVRIAAIRGIVIVRFPESGELLVLVLVDHPPLQLLQEPVLIRELIHVLLGLDCLTLFTCLLPLWLFRLLRGFPPLLYLWP</sequence>
<dbReference type="Pfam" id="PF00076">
    <property type="entry name" value="RRM_1"/>
    <property type="match status" value="1"/>
</dbReference>
<dbReference type="AlphaFoldDB" id="A0A0E0BXJ2"/>
<dbReference type="eggNOG" id="KOG1995">
    <property type="taxonomic scope" value="Eukaryota"/>
</dbReference>
<feature type="transmembrane region" description="Helical" evidence="2">
    <location>
        <begin position="293"/>
        <end position="314"/>
    </location>
</feature>
<keyword evidence="2" id="KW-0812">Transmembrane</keyword>
<dbReference type="InterPro" id="IPR000504">
    <property type="entry name" value="RRM_dom"/>
</dbReference>
<keyword evidence="5" id="KW-1185">Reference proteome</keyword>
<accession>A0A0E0BXJ2</accession>
<dbReference type="SMART" id="SM00360">
    <property type="entry name" value="RRM"/>
    <property type="match status" value="1"/>
</dbReference>
<dbReference type="EnsemblPlants" id="OMERI01G04060.2">
    <property type="protein sequence ID" value="OMERI01G04060.2"/>
    <property type="gene ID" value="OMERI01G04060"/>
</dbReference>
<proteinExistence type="predicted"/>
<dbReference type="PROSITE" id="PS50102">
    <property type="entry name" value="RRM"/>
    <property type="match status" value="1"/>
</dbReference>
<feature type="domain" description="RRM" evidence="3">
    <location>
        <begin position="319"/>
        <end position="410"/>
    </location>
</feature>
<feature type="transmembrane region" description="Helical" evidence="2">
    <location>
        <begin position="266"/>
        <end position="287"/>
    </location>
</feature>
<feature type="transmembrane region" description="Helical" evidence="2">
    <location>
        <begin position="197"/>
        <end position="215"/>
    </location>
</feature>
<evidence type="ECO:0000256" key="2">
    <source>
        <dbReference type="SAM" id="Phobius"/>
    </source>
</evidence>
<dbReference type="Gramene" id="OMERI01G04060.2">
    <property type="protein sequence ID" value="OMERI01G04060.2"/>
    <property type="gene ID" value="OMERI01G04060"/>
</dbReference>
<dbReference type="GO" id="GO:0003723">
    <property type="term" value="F:RNA binding"/>
    <property type="evidence" value="ECO:0007669"/>
    <property type="project" value="UniProtKB-UniRule"/>
</dbReference>
<dbReference type="InterPro" id="IPR035979">
    <property type="entry name" value="RBD_domain_sf"/>
</dbReference>
<evidence type="ECO:0000313" key="5">
    <source>
        <dbReference type="Proteomes" id="UP000008021"/>
    </source>
</evidence>
<keyword evidence="2" id="KW-1133">Transmembrane helix</keyword>
<keyword evidence="2" id="KW-0472">Membrane</keyword>
<evidence type="ECO:0000313" key="4">
    <source>
        <dbReference type="EnsemblPlants" id="OMERI01G04060.2"/>
    </source>
</evidence>
<dbReference type="HOGENOM" id="CLU_533613_0_0_1"/>
<keyword evidence="1" id="KW-0694">RNA-binding</keyword>
<name>A0A0E0BXJ2_9ORYZ</name>
<dbReference type="CDD" id="cd12280">
    <property type="entry name" value="RRM_FET"/>
    <property type="match status" value="1"/>
</dbReference>
<dbReference type="PANTHER" id="PTHR12999">
    <property type="entry name" value="ZINC FINGER RAN-BINDING DOMAIN-CONTAINING PROTEIN 2 ZRANB2-RELATED"/>
    <property type="match status" value="1"/>
</dbReference>
<dbReference type="SUPFAM" id="SSF54928">
    <property type="entry name" value="RNA-binding domain, RBD"/>
    <property type="match status" value="1"/>
</dbReference>
<dbReference type="Gene3D" id="3.30.70.330">
    <property type="match status" value="1"/>
</dbReference>
<reference evidence="4" key="1">
    <citation type="submission" date="2015-04" db="UniProtKB">
        <authorList>
            <consortium name="EnsemblPlants"/>
        </authorList>
    </citation>
    <scope>IDENTIFICATION</scope>
</reference>
<evidence type="ECO:0000256" key="1">
    <source>
        <dbReference type="PROSITE-ProRule" id="PRU00176"/>
    </source>
</evidence>